<dbReference type="Proteomes" id="UP000095287">
    <property type="component" value="Unplaced"/>
</dbReference>
<dbReference type="WBParaSite" id="L893_g15418.t1">
    <property type="protein sequence ID" value="L893_g15418.t1"/>
    <property type="gene ID" value="L893_g15418"/>
</dbReference>
<accession>A0A1I7YEV0</accession>
<name>A0A1I7YEV0_9BILA</name>
<evidence type="ECO:0000313" key="1">
    <source>
        <dbReference type="Proteomes" id="UP000095287"/>
    </source>
</evidence>
<keyword evidence="1" id="KW-1185">Reference proteome</keyword>
<protein>
    <submittedName>
        <fullName evidence="2">Uncharacterized protein</fullName>
    </submittedName>
</protein>
<sequence>MTQSLEQSYTGSHSSYRRFKCRQMWHEFIDEILNIPSCAQLPDWNDLIARMESQFKENIAATDFNCCKAVERFNDILNRRL</sequence>
<dbReference type="AlphaFoldDB" id="A0A1I7YEV0"/>
<dbReference type="Gene3D" id="1.10.510.10">
    <property type="entry name" value="Transferase(Phosphotransferase) domain 1"/>
    <property type="match status" value="1"/>
</dbReference>
<evidence type="ECO:0000313" key="2">
    <source>
        <dbReference type="WBParaSite" id="L893_g15418.t1"/>
    </source>
</evidence>
<proteinExistence type="predicted"/>
<reference evidence="2" key="1">
    <citation type="submission" date="2016-11" db="UniProtKB">
        <authorList>
            <consortium name="WormBaseParasite"/>
        </authorList>
    </citation>
    <scope>IDENTIFICATION</scope>
</reference>
<organism evidence="1 2">
    <name type="scientific">Steinernema glaseri</name>
    <dbReference type="NCBI Taxonomy" id="37863"/>
    <lineage>
        <taxon>Eukaryota</taxon>
        <taxon>Metazoa</taxon>
        <taxon>Ecdysozoa</taxon>
        <taxon>Nematoda</taxon>
        <taxon>Chromadorea</taxon>
        <taxon>Rhabditida</taxon>
        <taxon>Tylenchina</taxon>
        <taxon>Panagrolaimomorpha</taxon>
        <taxon>Strongyloidoidea</taxon>
        <taxon>Steinernematidae</taxon>
        <taxon>Steinernema</taxon>
    </lineage>
</organism>